<evidence type="ECO:0000259" key="18">
    <source>
        <dbReference type="Pfam" id="PF00361"/>
    </source>
</evidence>
<organism evidence="20">
    <name type="scientific">Megalamphodus megalopterus</name>
    <name type="common">black phantom tetra</name>
    <dbReference type="NCBI Taxonomy" id="272059"/>
    <lineage>
        <taxon>Eukaryota</taxon>
        <taxon>Metazoa</taxon>
        <taxon>Chordata</taxon>
        <taxon>Craniata</taxon>
        <taxon>Vertebrata</taxon>
        <taxon>Euteleostomi</taxon>
        <taxon>Actinopterygii</taxon>
        <taxon>Neopterygii</taxon>
        <taxon>Teleostei</taxon>
        <taxon>Ostariophysi</taxon>
        <taxon>Characiformes</taxon>
        <taxon>Characoidei</taxon>
        <taxon>Acestrorhamphidae</taxon>
        <taxon>Megalamphodinae</taxon>
        <taxon>Megalamphodus</taxon>
    </lineage>
</organism>
<evidence type="ECO:0000256" key="13">
    <source>
        <dbReference type="ARBA" id="ARBA00023075"/>
    </source>
</evidence>
<evidence type="ECO:0000256" key="12">
    <source>
        <dbReference type="ARBA" id="ARBA00023027"/>
    </source>
</evidence>
<feature type="transmembrane region" description="Helical" evidence="17">
    <location>
        <begin position="91"/>
        <end position="114"/>
    </location>
</feature>
<keyword evidence="11 17" id="KW-1133">Transmembrane helix</keyword>
<dbReference type="EC" id="7.1.1.2" evidence="3 17"/>
<dbReference type="PANTHER" id="PTHR46552">
    <property type="entry name" value="NADH-UBIQUINONE OXIDOREDUCTASE CHAIN 2"/>
    <property type="match status" value="1"/>
</dbReference>
<dbReference type="InterPro" id="IPR001750">
    <property type="entry name" value="ND/Mrp_TM"/>
</dbReference>
<feature type="transmembrane region" description="Helical" evidence="17">
    <location>
        <begin position="177"/>
        <end position="193"/>
    </location>
</feature>
<feature type="transmembrane region" description="Helical" evidence="17">
    <location>
        <begin position="152"/>
        <end position="170"/>
    </location>
</feature>
<keyword evidence="12 17" id="KW-0520">NAD</keyword>
<evidence type="ECO:0000256" key="11">
    <source>
        <dbReference type="ARBA" id="ARBA00022989"/>
    </source>
</evidence>
<dbReference type="Pfam" id="PF06444">
    <property type="entry name" value="NADH_dehy_S2_C"/>
    <property type="match status" value="1"/>
</dbReference>
<keyword evidence="14 17" id="KW-0496">Mitochondrion</keyword>
<evidence type="ECO:0000256" key="5">
    <source>
        <dbReference type="ARBA" id="ARBA00022448"/>
    </source>
</evidence>
<dbReference type="EMBL" id="MT185596">
    <property type="protein sequence ID" value="QOW38144.1"/>
    <property type="molecule type" value="Genomic_DNA"/>
</dbReference>
<evidence type="ECO:0000256" key="14">
    <source>
        <dbReference type="ARBA" id="ARBA00023128"/>
    </source>
</evidence>
<evidence type="ECO:0000259" key="19">
    <source>
        <dbReference type="Pfam" id="PF06444"/>
    </source>
</evidence>
<dbReference type="InterPro" id="IPR050175">
    <property type="entry name" value="Complex_I_Subunit_2"/>
</dbReference>
<comment type="subcellular location">
    <subcellularLocation>
        <location evidence="1 17">Mitochondrion inner membrane</location>
        <topology evidence="1 17">Multi-pass membrane protein</topology>
    </subcellularLocation>
</comment>
<protein>
    <recommendedName>
        <fullName evidence="4 17">NADH-ubiquinone oxidoreductase chain 2</fullName>
        <ecNumber evidence="3 17">7.1.1.2</ecNumber>
    </recommendedName>
</protein>
<dbReference type="RefSeq" id="YP_010032737.1">
    <property type="nucleotide sequence ID" value="NC_053878.1"/>
</dbReference>
<keyword evidence="9 17" id="KW-1278">Translocase</keyword>
<dbReference type="GO" id="GO:0008137">
    <property type="term" value="F:NADH dehydrogenase (ubiquinone) activity"/>
    <property type="evidence" value="ECO:0007669"/>
    <property type="project" value="UniProtKB-EC"/>
</dbReference>
<evidence type="ECO:0000256" key="3">
    <source>
        <dbReference type="ARBA" id="ARBA00012944"/>
    </source>
</evidence>
<keyword evidence="10 17" id="KW-0249">Electron transport</keyword>
<dbReference type="CTD" id="4536"/>
<feature type="transmembrane region" description="Helical" evidence="17">
    <location>
        <begin position="323"/>
        <end position="341"/>
    </location>
</feature>
<feature type="transmembrane region" description="Helical" evidence="17">
    <location>
        <begin position="238"/>
        <end position="260"/>
    </location>
</feature>
<feature type="domain" description="NADH dehydrogenase subunit 2 C-terminal" evidence="19">
    <location>
        <begin position="289"/>
        <end position="341"/>
    </location>
</feature>
<evidence type="ECO:0000256" key="7">
    <source>
        <dbReference type="ARBA" id="ARBA00022692"/>
    </source>
</evidence>
<dbReference type="GeneID" id="63378568"/>
<keyword evidence="15 17" id="KW-0472">Membrane</keyword>
<evidence type="ECO:0000256" key="1">
    <source>
        <dbReference type="ARBA" id="ARBA00004448"/>
    </source>
</evidence>
<dbReference type="PANTHER" id="PTHR46552:SF1">
    <property type="entry name" value="NADH-UBIQUINONE OXIDOREDUCTASE CHAIN 2"/>
    <property type="match status" value="1"/>
</dbReference>
<feature type="transmembrane region" description="Helical" evidence="17">
    <location>
        <begin position="58"/>
        <end position="79"/>
    </location>
</feature>
<comment type="function">
    <text evidence="17">Core subunit of the mitochondrial membrane respiratory chain NADH dehydrogenase (Complex I) which catalyzes electron transfer from NADH through the respiratory chain, using ubiquinone as an electron acceptor. Essential for the catalytic activity and assembly of complex I.</text>
</comment>
<dbReference type="PRINTS" id="PR01436">
    <property type="entry name" value="NADHDHGNASE2"/>
</dbReference>
<evidence type="ECO:0000256" key="6">
    <source>
        <dbReference type="ARBA" id="ARBA00022660"/>
    </source>
</evidence>
<proteinExistence type="inferred from homology"/>
<evidence type="ECO:0000256" key="17">
    <source>
        <dbReference type="RuleBase" id="RU003403"/>
    </source>
</evidence>
<keyword evidence="13 17" id="KW-0830">Ubiquinone</keyword>
<dbReference type="GO" id="GO:0005743">
    <property type="term" value="C:mitochondrial inner membrane"/>
    <property type="evidence" value="ECO:0007669"/>
    <property type="project" value="UniProtKB-SubCell"/>
</dbReference>
<evidence type="ECO:0000256" key="4">
    <source>
        <dbReference type="ARBA" id="ARBA00021008"/>
    </source>
</evidence>
<feature type="transmembrane region" description="Helical" evidence="17">
    <location>
        <begin position="199"/>
        <end position="218"/>
    </location>
</feature>
<comment type="catalytic activity">
    <reaction evidence="16 17">
        <text>a ubiquinone + NADH + 5 H(+)(in) = a ubiquinol + NAD(+) + 4 H(+)(out)</text>
        <dbReference type="Rhea" id="RHEA:29091"/>
        <dbReference type="Rhea" id="RHEA-COMP:9565"/>
        <dbReference type="Rhea" id="RHEA-COMP:9566"/>
        <dbReference type="ChEBI" id="CHEBI:15378"/>
        <dbReference type="ChEBI" id="CHEBI:16389"/>
        <dbReference type="ChEBI" id="CHEBI:17976"/>
        <dbReference type="ChEBI" id="CHEBI:57540"/>
        <dbReference type="ChEBI" id="CHEBI:57945"/>
        <dbReference type="EC" id="7.1.1.2"/>
    </reaction>
</comment>
<evidence type="ECO:0000256" key="10">
    <source>
        <dbReference type="ARBA" id="ARBA00022982"/>
    </source>
</evidence>
<comment type="similarity">
    <text evidence="2 17">Belongs to the complex I subunit 2 family.</text>
</comment>
<keyword evidence="7 17" id="KW-0812">Transmembrane</keyword>
<keyword evidence="8 17" id="KW-0999">Mitochondrion inner membrane</keyword>
<dbReference type="AlphaFoldDB" id="A0A7S6VGW7"/>
<keyword evidence="6 17" id="KW-0679">Respiratory chain</keyword>
<accession>A0A7S6VGW7</accession>
<keyword evidence="5" id="KW-0813">Transport</keyword>
<evidence type="ECO:0000256" key="8">
    <source>
        <dbReference type="ARBA" id="ARBA00022792"/>
    </source>
</evidence>
<evidence type="ECO:0000256" key="2">
    <source>
        <dbReference type="ARBA" id="ARBA00007012"/>
    </source>
</evidence>
<name>A0A7S6VGW7_9TELE</name>
<geneLocation type="mitochondrion" evidence="20"/>
<dbReference type="InterPro" id="IPR003917">
    <property type="entry name" value="NADH_UbQ_OxRdtase_chain2"/>
</dbReference>
<gene>
    <name evidence="20" type="primary">ND2</name>
</gene>
<dbReference type="GO" id="GO:0006120">
    <property type="term" value="P:mitochondrial electron transport, NADH to ubiquinone"/>
    <property type="evidence" value="ECO:0007669"/>
    <property type="project" value="InterPro"/>
</dbReference>
<evidence type="ECO:0000256" key="16">
    <source>
        <dbReference type="ARBA" id="ARBA00049551"/>
    </source>
</evidence>
<reference evidence="20" key="1">
    <citation type="journal article" date="2020" name="Gene">
        <title>Mitochondrial genomes of four American characins and phylogenetic relationships within the family Characidae (Teleostei: Characiformes).</title>
        <authorList>
            <person name="Liu H."/>
            <person name="Sun C."/>
            <person name="Zhu Y."/>
            <person name="Li Y."/>
            <person name="Wei Y."/>
            <person name="Ruan H."/>
        </authorList>
    </citation>
    <scope>NUCLEOTIDE SEQUENCE</scope>
</reference>
<evidence type="ECO:0000256" key="15">
    <source>
        <dbReference type="ARBA" id="ARBA00023136"/>
    </source>
</evidence>
<dbReference type="Pfam" id="PF00361">
    <property type="entry name" value="Proton_antipo_M"/>
    <property type="match status" value="1"/>
</dbReference>
<feature type="transmembrane region" description="Helical" evidence="17">
    <location>
        <begin position="280"/>
        <end position="303"/>
    </location>
</feature>
<feature type="domain" description="NADH:quinone oxidoreductase/Mrp antiporter transmembrane" evidence="18">
    <location>
        <begin position="23"/>
        <end position="284"/>
    </location>
</feature>
<dbReference type="InterPro" id="IPR010933">
    <property type="entry name" value="NADH_DH_su2_C"/>
</dbReference>
<evidence type="ECO:0000256" key="9">
    <source>
        <dbReference type="ARBA" id="ARBA00022967"/>
    </source>
</evidence>
<evidence type="ECO:0000313" key="20">
    <source>
        <dbReference type="EMBL" id="QOW38144.1"/>
    </source>
</evidence>
<sequence>MTTIIKALLLSSVVLGTMIAAMSSNWLMAWVGLEMNTLAIIPLMANNHPRTTEAMTKYFLVQATSTALLLLATCLNAYLEGVWFITYMKNDYATIIAMMALAMKLGLAPFHFWLPEVMQGLNLTTGMILATWQKLAPLALLLQVSYTLHPTLLMLGAVLSVALGSWGGLNQSQLRKVLAYSSTAHLGWIVITLQTAHEVAMIVTVIYIISTLGIFLALSATSTTKIGVLTQMWPKNTILLTILLFLLMSLGGLPPLTGFLPKWCVVEELVTQEKSMTATMLVLASLPGLFFYVRLGYFAILTIFPTTTKLKLHWRHKTNKTKIVLATVSAMSIILLPLLPLTKAISNMYYIDTFA</sequence>